<dbReference type="Proteomes" id="UP000663829">
    <property type="component" value="Unassembled WGS sequence"/>
</dbReference>
<organism evidence="2 4">
    <name type="scientific">Didymodactylos carnosus</name>
    <dbReference type="NCBI Taxonomy" id="1234261"/>
    <lineage>
        <taxon>Eukaryota</taxon>
        <taxon>Metazoa</taxon>
        <taxon>Spiralia</taxon>
        <taxon>Gnathifera</taxon>
        <taxon>Rotifera</taxon>
        <taxon>Eurotatoria</taxon>
        <taxon>Bdelloidea</taxon>
        <taxon>Philodinida</taxon>
        <taxon>Philodinidae</taxon>
        <taxon>Didymodactylos</taxon>
    </lineage>
</organism>
<feature type="compositionally biased region" description="Acidic residues" evidence="1">
    <location>
        <begin position="19"/>
        <end position="37"/>
    </location>
</feature>
<name>A0A814QVN0_9BILA</name>
<dbReference type="EMBL" id="CAJOBC010006145">
    <property type="protein sequence ID" value="CAF3888540.1"/>
    <property type="molecule type" value="Genomic_DNA"/>
</dbReference>
<evidence type="ECO:0000313" key="2">
    <source>
        <dbReference type="EMBL" id="CAF1125056.1"/>
    </source>
</evidence>
<evidence type="ECO:0000313" key="4">
    <source>
        <dbReference type="Proteomes" id="UP000663829"/>
    </source>
</evidence>
<feature type="compositionally biased region" description="Polar residues" evidence="1">
    <location>
        <begin position="46"/>
        <end position="77"/>
    </location>
</feature>
<keyword evidence="4" id="KW-1185">Reference proteome</keyword>
<gene>
    <name evidence="2" type="ORF">GPM918_LOCUS19890</name>
    <name evidence="3" type="ORF">SRO942_LOCUS19885</name>
</gene>
<feature type="region of interest" description="Disordered" evidence="1">
    <location>
        <begin position="19"/>
        <end position="77"/>
    </location>
</feature>
<dbReference type="Proteomes" id="UP000681722">
    <property type="component" value="Unassembled WGS sequence"/>
</dbReference>
<dbReference type="AlphaFoldDB" id="A0A814QVN0"/>
<feature type="compositionally biased region" description="Basic and acidic residues" evidence="1">
    <location>
        <begin position="217"/>
        <end position="241"/>
    </location>
</feature>
<protein>
    <submittedName>
        <fullName evidence="2">Uncharacterized protein</fullName>
    </submittedName>
</protein>
<feature type="region of interest" description="Disordered" evidence="1">
    <location>
        <begin position="213"/>
        <end position="241"/>
    </location>
</feature>
<reference evidence="2" key="1">
    <citation type="submission" date="2021-02" db="EMBL/GenBank/DDBJ databases">
        <authorList>
            <person name="Nowell W R."/>
        </authorList>
    </citation>
    <scope>NUCLEOTIDE SEQUENCE</scope>
</reference>
<sequence length="241" mass="27576">MLKYCPVHAAPKCTCNSIEEQENENDDDDNKDNDNIENENSPGKPFTNNPSYPTTQRDIVGNNLQFNPTSTDGWSDGETGNLQSLLMYRDALKRNLTTPMLAGGGLPKMRCGRIGSSWRHIKQTNTYSGSNLLFIDEDSYKFPMNRFGYPPKMKHHQSLNYLNKYDTHRYGPTMAQSFNTGTAKSMDNFHTRSMDNLAWSGTNELNRRPSISQYDSRYSHHPKDAYWPKDGFNKKPKGNEK</sequence>
<comment type="caution">
    <text evidence="2">The sequence shown here is derived from an EMBL/GenBank/DDBJ whole genome shotgun (WGS) entry which is preliminary data.</text>
</comment>
<evidence type="ECO:0000313" key="3">
    <source>
        <dbReference type="EMBL" id="CAF3888540.1"/>
    </source>
</evidence>
<evidence type="ECO:0000256" key="1">
    <source>
        <dbReference type="SAM" id="MobiDB-lite"/>
    </source>
</evidence>
<dbReference type="EMBL" id="CAJNOQ010006146">
    <property type="protein sequence ID" value="CAF1125056.1"/>
    <property type="molecule type" value="Genomic_DNA"/>
</dbReference>
<dbReference type="OrthoDB" id="9996134at2759"/>
<proteinExistence type="predicted"/>
<accession>A0A814QVN0</accession>